<keyword evidence="4" id="KW-1185">Reference proteome</keyword>
<evidence type="ECO:0000313" key="3">
    <source>
        <dbReference type="EMBL" id="SMH54308.1"/>
    </source>
</evidence>
<dbReference type="InterPro" id="IPR003736">
    <property type="entry name" value="PAAI_dom"/>
</dbReference>
<dbReference type="OrthoDB" id="9813282at2"/>
<dbReference type="InterPro" id="IPR029069">
    <property type="entry name" value="HotDog_dom_sf"/>
</dbReference>
<dbReference type="NCBIfam" id="TIGR00369">
    <property type="entry name" value="unchar_dom_1"/>
    <property type="match status" value="1"/>
</dbReference>
<evidence type="ECO:0000259" key="2">
    <source>
        <dbReference type="Pfam" id="PF03061"/>
    </source>
</evidence>
<dbReference type="SUPFAM" id="SSF54637">
    <property type="entry name" value="Thioesterase/thiol ester dehydrase-isomerase"/>
    <property type="match status" value="1"/>
</dbReference>
<dbReference type="GO" id="GO:0016289">
    <property type="term" value="F:acyl-CoA hydrolase activity"/>
    <property type="evidence" value="ECO:0007669"/>
    <property type="project" value="UniProtKB-ARBA"/>
</dbReference>
<dbReference type="RefSeq" id="WP_085466690.1">
    <property type="nucleotide sequence ID" value="NZ_FXBL01000004.1"/>
</dbReference>
<feature type="domain" description="Thioesterase" evidence="2">
    <location>
        <begin position="69"/>
        <end position="143"/>
    </location>
</feature>
<dbReference type="AlphaFoldDB" id="A0A1X7PSS3"/>
<dbReference type="Pfam" id="PF03061">
    <property type="entry name" value="4HBT"/>
    <property type="match status" value="1"/>
</dbReference>
<organism evidence="3 4">
    <name type="scientific">Mesorhizobium australicum</name>
    <dbReference type="NCBI Taxonomy" id="536018"/>
    <lineage>
        <taxon>Bacteria</taxon>
        <taxon>Pseudomonadati</taxon>
        <taxon>Pseudomonadota</taxon>
        <taxon>Alphaproteobacteria</taxon>
        <taxon>Hyphomicrobiales</taxon>
        <taxon>Phyllobacteriaceae</taxon>
        <taxon>Mesorhizobium</taxon>
    </lineage>
</organism>
<dbReference type="Gene3D" id="3.10.129.10">
    <property type="entry name" value="Hotdog Thioesterase"/>
    <property type="match status" value="1"/>
</dbReference>
<reference evidence="4" key="1">
    <citation type="submission" date="2017-04" db="EMBL/GenBank/DDBJ databases">
        <authorList>
            <person name="Varghese N."/>
            <person name="Submissions S."/>
        </authorList>
    </citation>
    <scope>NUCLEOTIDE SEQUENCE [LARGE SCALE GENOMIC DNA]</scope>
    <source>
        <strain evidence="4">B5P</strain>
    </source>
</reference>
<accession>A0A1X7PSS3</accession>
<dbReference type="CDD" id="cd03443">
    <property type="entry name" value="PaaI_thioesterase"/>
    <property type="match status" value="1"/>
</dbReference>
<keyword evidence="1" id="KW-0378">Hydrolase</keyword>
<name>A0A1X7PSS3_9HYPH</name>
<proteinExistence type="predicted"/>
<evidence type="ECO:0000256" key="1">
    <source>
        <dbReference type="ARBA" id="ARBA00022801"/>
    </source>
</evidence>
<dbReference type="Proteomes" id="UP000193083">
    <property type="component" value="Unassembled WGS sequence"/>
</dbReference>
<dbReference type="InterPro" id="IPR006683">
    <property type="entry name" value="Thioestr_dom"/>
</dbReference>
<sequence>MNQKSPAGPVSNPDLDAIRAFAAGSRPTGRIDTSPLLVALGAELIGFDAARKEILLRYAPEDLFRQGAGFIQGGAVTAMLDFAMAFAGLAAGEAGTTITTANMNISFLAPAAGATYEARGWISKQGRRVMFAGAELSAGDRPVAAATSTLLVV</sequence>
<evidence type="ECO:0000313" key="4">
    <source>
        <dbReference type="Proteomes" id="UP000193083"/>
    </source>
</evidence>
<gene>
    <name evidence="3" type="ORF">SAMN02982922_5053</name>
</gene>
<dbReference type="EMBL" id="FXBL01000004">
    <property type="protein sequence ID" value="SMH54308.1"/>
    <property type="molecule type" value="Genomic_DNA"/>
</dbReference>
<protein>
    <submittedName>
        <fullName evidence="3">Uncharacterized domain 1-containing protein</fullName>
    </submittedName>
</protein>